<dbReference type="STRING" id="240176.D6RPP3"/>
<dbReference type="InterPro" id="IPR011009">
    <property type="entry name" value="Kinase-like_dom_sf"/>
</dbReference>
<feature type="compositionally biased region" description="Low complexity" evidence="1">
    <location>
        <begin position="668"/>
        <end position="682"/>
    </location>
</feature>
<dbReference type="RefSeq" id="XP_002910500.1">
    <property type="nucleotide sequence ID" value="XM_002910454.1"/>
</dbReference>
<dbReference type="InterPro" id="IPR000719">
    <property type="entry name" value="Prot_kinase_dom"/>
</dbReference>
<dbReference type="GeneID" id="9379722"/>
<dbReference type="SUPFAM" id="SSF56112">
    <property type="entry name" value="Protein kinase-like (PK-like)"/>
    <property type="match status" value="1"/>
</dbReference>
<name>D6RPP3_COPC7</name>
<evidence type="ECO:0000313" key="4">
    <source>
        <dbReference type="Proteomes" id="UP000001861"/>
    </source>
</evidence>
<evidence type="ECO:0000256" key="1">
    <source>
        <dbReference type="SAM" id="MobiDB-lite"/>
    </source>
</evidence>
<dbReference type="KEGG" id="cci:CC1G_15137"/>
<dbReference type="GO" id="GO:0004672">
    <property type="term" value="F:protein kinase activity"/>
    <property type="evidence" value="ECO:0007669"/>
    <property type="project" value="InterPro"/>
</dbReference>
<dbReference type="EMBL" id="AACS02000009">
    <property type="protein sequence ID" value="EFI27006.1"/>
    <property type="molecule type" value="Genomic_DNA"/>
</dbReference>
<gene>
    <name evidence="3" type="ORF">CC1G_15137</name>
</gene>
<accession>D6RPP3</accession>
<sequence length="682" mass="76849">MVDLQDQKAFLPRECSLNQHSPSPPQRSVYSHALKAFDGLFHVGDVNPNYIVKSLHAIGRAVCSALEGMTGICANKLSVRPTETDNSADNSIVVSTCLTKNMDAALHPTDVVVPLRVSRRQAGENETMDEQMRDIFRIVNEDPRRTFAYGITVEDAQMSLWYLSRSCCIKSTPFNMTEHPDILVQIFTCLFTATDQQLGYDPLVTLLPDSSYVYELPSGGSRLNPLYYRTVELVSQFHSPDVTGRSSRIWRVIQVTSPSNPTRIPGTSERILKDTSLDVDVPTEAEIQEQLFHDIAAFGRTENWRSQGILKDMRKADIDELAEAFEGENFKRFFSCIIARHLGDPSAGSQNLNTGSANPSGKRRCFFVYELVCTVLHDIPTLGEVVDILKQCVTALRLMFCAGWVHRDVSSGNILAFPSTPQGPWQVKLSDLEFARKYPSPMSSADEPRVGTPYFMACELQTRVPFLPETGHRGRDRVRGPSKPVIHNYQHDLESVWWIFLWLVTMRIGPEPARDFGELFFQQKENPSYAGMRAYLFALPDALYSYERFPRTLPSSLYRPSAFLDQLNTLKIDLYWAYQSLNGSGSQGDRGSYSWIIGEGFSAFFEDIEKTRGDWNSIQMIVRRPLQHVHLHDPSGLSSSRKRNPPIKSSTCNRGTRRLRNITPSKETSASTSPTYSAAPAR</sequence>
<dbReference type="GO" id="GO:0005524">
    <property type="term" value="F:ATP binding"/>
    <property type="evidence" value="ECO:0007669"/>
    <property type="project" value="InterPro"/>
</dbReference>
<keyword evidence="3" id="KW-0808">Transferase</keyword>
<dbReference type="PROSITE" id="PS50011">
    <property type="entry name" value="PROTEIN_KINASE_DOM"/>
    <property type="match status" value="1"/>
</dbReference>
<dbReference type="Pfam" id="PF17667">
    <property type="entry name" value="Pkinase_fungal"/>
    <property type="match status" value="1"/>
</dbReference>
<comment type="caution">
    <text evidence="3">The sequence shown here is derived from an EMBL/GenBank/DDBJ whole genome shotgun (WGS) entry which is preliminary data.</text>
</comment>
<keyword evidence="3" id="KW-0418">Kinase</keyword>
<organism evidence="3 4">
    <name type="scientific">Coprinopsis cinerea (strain Okayama-7 / 130 / ATCC MYA-4618 / FGSC 9003)</name>
    <name type="common">Inky cap fungus</name>
    <name type="synonym">Hormographiella aspergillata</name>
    <dbReference type="NCBI Taxonomy" id="240176"/>
    <lineage>
        <taxon>Eukaryota</taxon>
        <taxon>Fungi</taxon>
        <taxon>Dikarya</taxon>
        <taxon>Basidiomycota</taxon>
        <taxon>Agaricomycotina</taxon>
        <taxon>Agaricomycetes</taxon>
        <taxon>Agaricomycetidae</taxon>
        <taxon>Agaricales</taxon>
        <taxon>Agaricineae</taxon>
        <taxon>Psathyrellaceae</taxon>
        <taxon>Coprinopsis</taxon>
    </lineage>
</organism>
<proteinExistence type="predicted"/>
<dbReference type="VEuPathDB" id="FungiDB:CC1G_15137"/>
<dbReference type="eggNOG" id="ENOG502RSE5">
    <property type="taxonomic scope" value="Eukaryota"/>
</dbReference>
<feature type="region of interest" description="Disordered" evidence="1">
    <location>
        <begin position="632"/>
        <end position="682"/>
    </location>
</feature>
<reference evidence="3 4" key="1">
    <citation type="journal article" date="2010" name="Proc. Natl. Acad. Sci. U.S.A.">
        <title>Insights into evolution of multicellular fungi from the assembled chromosomes of the mushroom Coprinopsis cinerea (Coprinus cinereus).</title>
        <authorList>
            <person name="Stajich J.E."/>
            <person name="Wilke S.K."/>
            <person name="Ahren D."/>
            <person name="Au C.H."/>
            <person name="Birren B.W."/>
            <person name="Borodovsky M."/>
            <person name="Burns C."/>
            <person name="Canback B."/>
            <person name="Casselton L.A."/>
            <person name="Cheng C.K."/>
            <person name="Deng J."/>
            <person name="Dietrich F.S."/>
            <person name="Fargo D.C."/>
            <person name="Farman M.L."/>
            <person name="Gathman A.C."/>
            <person name="Goldberg J."/>
            <person name="Guigo R."/>
            <person name="Hoegger P.J."/>
            <person name="Hooker J.B."/>
            <person name="Huggins A."/>
            <person name="James T.Y."/>
            <person name="Kamada T."/>
            <person name="Kilaru S."/>
            <person name="Kodira C."/>
            <person name="Kues U."/>
            <person name="Kupfer D."/>
            <person name="Kwan H.S."/>
            <person name="Lomsadze A."/>
            <person name="Li W."/>
            <person name="Lilly W.W."/>
            <person name="Ma L.J."/>
            <person name="Mackey A.J."/>
            <person name="Manning G."/>
            <person name="Martin F."/>
            <person name="Muraguchi H."/>
            <person name="Natvig D.O."/>
            <person name="Palmerini H."/>
            <person name="Ramesh M.A."/>
            <person name="Rehmeyer C.J."/>
            <person name="Roe B.A."/>
            <person name="Shenoy N."/>
            <person name="Stanke M."/>
            <person name="Ter-Hovhannisyan V."/>
            <person name="Tunlid A."/>
            <person name="Velagapudi R."/>
            <person name="Vision T.J."/>
            <person name="Zeng Q."/>
            <person name="Zolan M.E."/>
            <person name="Pukkila P.J."/>
        </authorList>
    </citation>
    <scope>NUCLEOTIDE SEQUENCE [LARGE SCALE GENOMIC DNA]</scope>
    <source>
        <strain evidence="4">Okayama-7 / 130 / ATCC MYA-4618 / FGSC 9003</strain>
    </source>
</reference>
<dbReference type="PANTHER" id="PTHR38248:SF2">
    <property type="entry name" value="FUNK1 11"/>
    <property type="match status" value="1"/>
</dbReference>
<evidence type="ECO:0000259" key="2">
    <source>
        <dbReference type="PROSITE" id="PS50011"/>
    </source>
</evidence>
<protein>
    <submittedName>
        <fullName evidence="3">Other/FunK1 protein kinase</fullName>
    </submittedName>
</protein>
<dbReference type="HOGENOM" id="CLU_011584_0_2_1"/>
<dbReference type="OrthoDB" id="312874at2759"/>
<dbReference type="AlphaFoldDB" id="D6RPP3"/>
<evidence type="ECO:0000313" key="3">
    <source>
        <dbReference type="EMBL" id="EFI27006.1"/>
    </source>
</evidence>
<dbReference type="InterPro" id="IPR040976">
    <property type="entry name" value="Pkinase_fungal"/>
</dbReference>
<dbReference type="OMA" id="DAKCEWS"/>
<keyword evidence="4" id="KW-1185">Reference proteome</keyword>
<dbReference type="Gene3D" id="1.10.510.10">
    <property type="entry name" value="Transferase(Phosphotransferase) domain 1"/>
    <property type="match status" value="1"/>
</dbReference>
<feature type="domain" description="Protein kinase" evidence="2">
    <location>
        <begin position="235"/>
        <end position="564"/>
    </location>
</feature>
<dbReference type="InParanoid" id="D6RPP3"/>
<dbReference type="PANTHER" id="PTHR38248">
    <property type="entry name" value="FUNK1 6"/>
    <property type="match status" value="1"/>
</dbReference>
<dbReference type="Proteomes" id="UP000001861">
    <property type="component" value="Unassembled WGS sequence"/>
</dbReference>